<dbReference type="Proteomes" id="UP000805193">
    <property type="component" value="Unassembled WGS sequence"/>
</dbReference>
<keyword evidence="2" id="KW-1185">Reference proteome</keyword>
<reference evidence="1 2" key="1">
    <citation type="journal article" date="2020" name="Cell">
        <title>Large-Scale Comparative Analyses of Tick Genomes Elucidate Their Genetic Diversity and Vector Capacities.</title>
        <authorList>
            <consortium name="Tick Genome and Microbiome Consortium (TIGMIC)"/>
            <person name="Jia N."/>
            <person name="Wang J."/>
            <person name="Shi W."/>
            <person name="Du L."/>
            <person name="Sun Y."/>
            <person name="Zhan W."/>
            <person name="Jiang J.F."/>
            <person name="Wang Q."/>
            <person name="Zhang B."/>
            <person name="Ji P."/>
            <person name="Bell-Sakyi L."/>
            <person name="Cui X.M."/>
            <person name="Yuan T.T."/>
            <person name="Jiang B.G."/>
            <person name="Yang W.F."/>
            <person name="Lam T.T."/>
            <person name="Chang Q.C."/>
            <person name="Ding S.J."/>
            <person name="Wang X.J."/>
            <person name="Zhu J.G."/>
            <person name="Ruan X.D."/>
            <person name="Zhao L."/>
            <person name="Wei J.T."/>
            <person name="Ye R.Z."/>
            <person name="Que T.C."/>
            <person name="Du C.H."/>
            <person name="Zhou Y.H."/>
            <person name="Cheng J.X."/>
            <person name="Dai P.F."/>
            <person name="Guo W.B."/>
            <person name="Han X.H."/>
            <person name="Huang E.J."/>
            <person name="Li L.F."/>
            <person name="Wei W."/>
            <person name="Gao Y.C."/>
            <person name="Liu J.Z."/>
            <person name="Shao H.Z."/>
            <person name="Wang X."/>
            <person name="Wang C.C."/>
            <person name="Yang T.C."/>
            <person name="Huo Q.B."/>
            <person name="Li W."/>
            <person name="Chen H.Y."/>
            <person name="Chen S.E."/>
            <person name="Zhou L.G."/>
            <person name="Ni X.B."/>
            <person name="Tian J.H."/>
            <person name="Sheng Y."/>
            <person name="Liu T."/>
            <person name="Pan Y.S."/>
            <person name="Xia L.Y."/>
            <person name="Li J."/>
            <person name="Zhao F."/>
            <person name="Cao W.C."/>
        </authorList>
    </citation>
    <scope>NUCLEOTIDE SEQUENCE [LARGE SCALE GENOMIC DNA]</scope>
    <source>
        <strain evidence="1">Iper-2018</strain>
    </source>
</reference>
<gene>
    <name evidence="1" type="ORF">HPB47_010482</name>
</gene>
<dbReference type="EMBL" id="JABSTQ010011353">
    <property type="protein sequence ID" value="KAG0412378.1"/>
    <property type="molecule type" value="Genomic_DNA"/>
</dbReference>
<organism evidence="1 2">
    <name type="scientific">Ixodes persulcatus</name>
    <name type="common">Taiga tick</name>
    <dbReference type="NCBI Taxonomy" id="34615"/>
    <lineage>
        <taxon>Eukaryota</taxon>
        <taxon>Metazoa</taxon>
        <taxon>Ecdysozoa</taxon>
        <taxon>Arthropoda</taxon>
        <taxon>Chelicerata</taxon>
        <taxon>Arachnida</taxon>
        <taxon>Acari</taxon>
        <taxon>Parasitiformes</taxon>
        <taxon>Ixodida</taxon>
        <taxon>Ixodoidea</taxon>
        <taxon>Ixodidae</taxon>
        <taxon>Ixodinae</taxon>
        <taxon>Ixodes</taxon>
    </lineage>
</organism>
<protein>
    <submittedName>
        <fullName evidence="1">Uncharacterized protein</fullName>
    </submittedName>
</protein>
<name>A0AC60NYZ1_IXOPE</name>
<evidence type="ECO:0000313" key="2">
    <source>
        <dbReference type="Proteomes" id="UP000805193"/>
    </source>
</evidence>
<proteinExistence type="predicted"/>
<comment type="caution">
    <text evidence="1">The sequence shown here is derived from an EMBL/GenBank/DDBJ whole genome shotgun (WGS) entry which is preliminary data.</text>
</comment>
<sequence length="286" mass="30890">MPSGAIAVILANTLPSFRLVECGVRGPSDAVEARAQGPHAQIINGEDGVPHEFPWLVALQKKNGDGWQQWCGSSLINNQWVATAAHCLVGDPNPSSYTIVIGEYNTEQPDPGERRVTISEVKIHPKWDPEIINYDYALVKLETPLDFDGADSDVMPICLPTKNQQFPNLTCVGSGWGSLVQGGPDSTVLQKVDLPTVPHKLCKANYANSNPVIKKTMMCAGYEEGGKSMCNGDSGGPLMCPRDDGRYVLAGTVSWTVVCAVQYQPSVFARISTQLDWIHKIAGATP</sequence>
<accession>A0AC60NYZ1</accession>
<evidence type="ECO:0000313" key="1">
    <source>
        <dbReference type="EMBL" id="KAG0412378.1"/>
    </source>
</evidence>